<sequence>MKVKVEKFTISHNGNKYILGSIFDMNKKEAERLLEKGYISVVEADEETIEEEKTETIEEEIINPEGKMEITEEEVINPKEKIEITEEEIENSEVAKKNKTSKKK</sequence>
<gene>
    <name evidence="2" type="ORF">HMPREF0402_00681</name>
</gene>
<dbReference type="AlphaFoldDB" id="H1PQI8"/>
<comment type="caution">
    <text evidence="2">The sequence shown here is derived from an EMBL/GenBank/DDBJ whole genome shotgun (WGS) entry which is preliminary data.</text>
</comment>
<accession>H1PQI8</accession>
<feature type="compositionally biased region" description="Basic and acidic residues" evidence="1">
    <location>
        <begin position="66"/>
        <end position="82"/>
    </location>
</feature>
<dbReference type="HOGENOM" id="CLU_2246075_0_0_0"/>
<dbReference type="RefSeq" id="WP_008696056.1">
    <property type="nucleotide sequence ID" value="NZ_KE161007.1"/>
</dbReference>
<dbReference type="Proteomes" id="UP000003233">
    <property type="component" value="Unassembled WGS sequence"/>
</dbReference>
<protein>
    <submittedName>
        <fullName evidence="2">Uncharacterized protein</fullName>
    </submittedName>
</protein>
<dbReference type="BioCyc" id="FSP457404-HMP:GTSQ-683-MONOMER"/>
<name>H1PQI8_9FUSO</name>
<reference evidence="2 3" key="1">
    <citation type="submission" date="2012-07" db="EMBL/GenBank/DDBJ databases">
        <title>The Genome Sequence of Fusobacterium ulcerans 12_1B.</title>
        <authorList>
            <consortium name="The Broad Institute Genome Sequencing Platform"/>
            <person name="Earl A."/>
            <person name="Ward D."/>
            <person name="Feldgarden M."/>
            <person name="Gevers D."/>
            <person name="Strauss J."/>
            <person name="Ambrose C.E."/>
            <person name="Allen-Vercoe E."/>
            <person name="Walker B."/>
            <person name="Young S.K."/>
            <person name="Zeng Q."/>
            <person name="Gargeya S."/>
            <person name="Fitzgerald M."/>
            <person name="Haas B."/>
            <person name="Abouelleil A."/>
            <person name="Alvarado L."/>
            <person name="Arachchi H.M."/>
            <person name="Berlin A.M."/>
            <person name="Chapman S.B."/>
            <person name="Goldberg J."/>
            <person name="Griggs A."/>
            <person name="Gujja S."/>
            <person name="Hansen M."/>
            <person name="Howarth C."/>
            <person name="Imamovic A."/>
            <person name="Larimer J."/>
            <person name="McCowen C."/>
            <person name="Montmayeur A."/>
            <person name="Murphy C."/>
            <person name="Neiman D."/>
            <person name="Pearson M."/>
            <person name="Priest M."/>
            <person name="Roberts A."/>
            <person name="Saif S."/>
            <person name="Shea T."/>
            <person name="Sisk P."/>
            <person name="Sykes S."/>
            <person name="Wortman J."/>
            <person name="Nusbaum C."/>
            <person name="Birren B."/>
        </authorList>
    </citation>
    <scope>NUCLEOTIDE SEQUENCE [LARGE SCALE GENOMIC DNA]</scope>
    <source>
        <strain evidence="2 3">12_1B</strain>
    </source>
</reference>
<dbReference type="PATRIC" id="fig|457404.5.peg.581"/>
<evidence type="ECO:0000313" key="2">
    <source>
        <dbReference type="EMBL" id="EHO83663.1"/>
    </source>
</evidence>
<feature type="region of interest" description="Disordered" evidence="1">
    <location>
        <begin position="63"/>
        <end position="82"/>
    </location>
</feature>
<dbReference type="EMBL" id="AGWJ02000002">
    <property type="protein sequence ID" value="EHO83663.1"/>
    <property type="molecule type" value="Genomic_DNA"/>
</dbReference>
<evidence type="ECO:0000256" key="1">
    <source>
        <dbReference type="SAM" id="MobiDB-lite"/>
    </source>
</evidence>
<keyword evidence="3" id="KW-1185">Reference proteome</keyword>
<proteinExistence type="predicted"/>
<evidence type="ECO:0000313" key="3">
    <source>
        <dbReference type="Proteomes" id="UP000003233"/>
    </source>
</evidence>
<organism evidence="2 3">
    <name type="scientific">Fusobacterium ulcerans 12-1B</name>
    <dbReference type="NCBI Taxonomy" id="457404"/>
    <lineage>
        <taxon>Bacteria</taxon>
        <taxon>Fusobacteriati</taxon>
        <taxon>Fusobacteriota</taxon>
        <taxon>Fusobacteriia</taxon>
        <taxon>Fusobacteriales</taxon>
        <taxon>Fusobacteriaceae</taxon>
        <taxon>Fusobacterium</taxon>
    </lineage>
</organism>